<organism evidence="2 3">
    <name type="scientific">Cladophialophora chaetospira</name>
    <dbReference type="NCBI Taxonomy" id="386627"/>
    <lineage>
        <taxon>Eukaryota</taxon>
        <taxon>Fungi</taxon>
        <taxon>Dikarya</taxon>
        <taxon>Ascomycota</taxon>
        <taxon>Pezizomycotina</taxon>
        <taxon>Eurotiomycetes</taxon>
        <taxon>Chaetothyriomycetidae</taxon>
        <taxon>Chaetothyriales</taxon>
        <taxon>Herpotrichiellaceae</taxon>
        <taxon>Cladophialophora</taxon>
    </lineage>
</organism>
<feature type="compositionally biased region" description="Basic and acidic residues" evidence="1">
    <location>
        <begin position="266"/>
        <end position="276"/>
    </location>
</feature>
<feature type="region of interest" description="Disordered" evidence="1">
    <location>
        <begin position="250"/>
        <end position="284"/>
    </location>
</feature>
<protein>
    <submittedName>
        <fullName evidence="2">Uncharacterized protein</fullName>
    </submittedName>
</protein>
<proteinExistence type="predicted"/>
<keyword evidence="3" id="KW-1185">Reference proteome</keyword>
<evidence type="ECO:0000313" key="3">
    <source>
        <dbReference type="Proteomes" id="UP001172673"/>
    </source>
</evidence>
<dbReference type="EMBL" id="JAPDRK010000024">
    <property type="protein sequence ID" value="KAJ9602763.1"/>
    <property type="molecule type" value="Genomic_DNA"/>
</dbReference>
<feature type="region of interest" description="Disordered" evidence="1">
    <location>
        <begin position="180"/>
        <end position="211"/>
    </location>
</feature>
<evidence type="ECO:0000256" key="1">
    <source>
        <dbReference type="SAM" id="MobiDB-lite"/>
    </source>
</evidence>
<comment type="caution">
    <text evidence="2">The sequence shown here is derived from an EMBL/GenBank/DDBJ whole genome shotgun (WGS) entry which is preliminary data.</text>
</comment>
<sequence length="284" mass="31859">MDTTETQVRKEKKGFHLVWRKLKAIFTTKPTITQSTTATTTRNSAPVGSAPHTTAAAIATHKQDSSLHSPPAVEVDDTPGTSAPEIEASVTSPNLNITGRDSQTEIQMRSTRVEAIFARYNLDLDETEWDRRPKVPHERVHKNIRMRVRYTCHNCSTTFGRERLCAECQHRRCTRCTRYPPRRDRPKVSQEAQMPHDVPVSEPQLDAPRQSAEGGICHECQTGFEIEVEECPNCRHKICDRCIHEASIMVEPGQDAPSQPAQGAASEREPEHRTATQDDSTALS</sequence>
<accession>A0AA39CC15</accession>
<feature type="compositionally biased region" description="Polar residues" evidence="1">
    <location>
        <begin position="89"/>
        <end position="98"/>
    </location>
</feature>
<dbReference type="Proteomes" id="UP001172673">
    <property type="component" value="Unassembled WGS sequence"/>
</dbReference>
<name>A0AA39CC15_9EURO</name>
<gene>
    <name evidence="2" type="ORF">H2200_012543</name>
</gene>
<dbReference type="AlphaFoldDB" id="A0AA39CC15"/>
<evidence type="ECO:0000313" key="2">
    <source>
        <dbReference type="EMBL" id="KAJ9602763.1"/>
    </source>
</evidence>
<reference evidence="2" key="1">
    <citation type="submission" date="2022-10" db="EMBL/GenBank/DDBJ databases">
        <title>Culturing micro-colonial fungi from biological soil crusts in the Mojave desert and describing Neophaeococcomyces mojavensis, and introducing the new genera and species Taxawa tesnikishii.</title>
        <authorList>
            <person name="Kurbessoian T."/>
            <person name="Stajich J.E."/>
        </authorList>
    </citation>
    <scope>NUCLEOTIDE SEQUENCE</scope>
    <source>
        <strain evidence="2">TK_41</strain>
    </source>
</reference>
<feature type="region of interest" description="Disordered" evidence="1">
    <location>
        <begin position="61"/>
        <end position="98"/>
    </location>
</feature>